<dbReference type="EMBL" id="MHHZ01000015">
    <property type="protein sequence ID" value="OGY41593.1"/>
    <property type="molecule type" value="Genomic_DNA"/>
</dbReference>
<evidence type="ECO:0000313" key="1">
    <source>
        <dbReference type="EMBL" id="OGY41593.1"/>
    </source>
</evidence>
<dbReference type="SUPFAM" id="SSF53474">
    <property type="entry name" value="alpha/beta-Hydrolases"/>
    <property type="match status" value="1"/>
</dbReference>
<sequence length="213" mass="24288">MIIYRLKSKNVIYDLYLPKKDNGRVILYVPGLPGHPRKKFLGEIFAANGFTFFEMRFPGSWESYGKFTMDNCVKSMKEAYAFIQKGAGIELRKGTRKEWRHNKIIFLGSSFGGGVILSSHIKKPLTFVLLAPVTKLQHIKDSLFILPNGDDDLFYLLSAGYTNAYRKLSKKDWHNFLNGKTLINPENNIHNLKNKNLIFVQGTADDVIQSTHG</sequence>
<accession>A0A1G1XNA7</accession>
<evidence type="ECO:0000313" key="2">
    <source>
        <dbReference type="Proteomes" id="UP000176498"/>
    </source>
</evidence>
<evidence type="ECO:0008006" key="3">
    <source>
        <dbReference type="Google" id="ProtNLM"/>
    </source>
</evidence>
<comment type="caution">
    <text evidence="1">The sequence shown here is derived from an EMBL/GenBank/DDBJ whole genome shotgun (WGS) entry which is preliminary data.</text>
</comment>
<name>A0A1G1XNA7_9BACT</name>
<dbReference type="InterPro" id="IPR029058">
    <property type="entry name" value="AB_hydrolase_fold"/>
</dbReference>
<dbReference type="Proteomes" id="UP000176498">
    <property type="component" value="Unassembled WGS sequence"/>
</dbReference>
<reference evidence="1 2" key="1">
    <citation type="journal article" date="2016" name="Nat. Commun.">
        <title>Thousands of microbial genomes shed light on interconnected biogeochemical processes in an aquifer system.</title>
        <authorList>
            <person name="Anantharaman K."/>
            <person name="Brown C.T."/>
            <person name="Hug L.A."/>
            <person name="Sharon I."/>
            <person name="Castelle C.J."/>
            <person name="Probst A.J."/>
            <person name="Thomas B.C."/>
            <person name="Singh A."/>
            <person name="Wilkins M.J."/>
            <person name="Karaoz U."/>
            <person name="Brodie E.L."/>
            <person name="Williams K.H."/>
            <person name="Hubbard S.S."/>
            <person name="Banfield J.F."/>
        </authorList>
    </citation>
    <scope>NUCLEOTIDE SEQUENCE [LARGE SCALE GENOMIC DNA]</scope>
</reference>
<gene>
    <name evidence="1" type="ORF">A2Y82_01215</name>
</gene>
<protein>
    <recommendedName>
        <fullName evidence="3">Serine aminopeptidase S33 domain-containing protein</fullName>
    </recommendedName>
</protein>
<dbReference type="AlphaFoldDB" id="A0A1G1XNA7"/>
<dbReference type="Gene3D" id="3.40.50.1820">
    <property type="entry name" value="alpha/beta hydrolase"/>
    <property type="match status" value="1"/>
</dbReference>
<proteinExistence type="predicted"/>
<organism evidence="1 2">
    <name type="scientific">Candidatus Buchananbacteria bacterium RBG_13_36_9</name>
    <dbReference type="NCBI Taxonomy" id="1797530"/>
    <lineage>
        <taxon>Bacteria</taxon>
        <taxon>Candidatus Buchananiibacteriota</taxon>
    </lineage>
</organism>